<gene>
    <name evidence="1" type="ORF">OGAPHI_005837</name>
</gene>
<evidence type="ECO:0000313" key="1">
    <source>
        <dbReference type="EMBL" id="KAH3662585.1"/>
    </source>
</evidence>
<proteinExistence type="predicted"/>
<dbReference type="AlphaFoldDB" id="A0A9P8T242"/>
<protein>
    <submittedName>
        <fullName evidence="1">Uncharacterized protein</fullName>
    </submittedName>
</protein>
<reference evidence="1" key="1">
    <citation type="journal article" date="2021" name="Open Biol.">
        <title>Shared evolutionary footprints suggest mitochondrial oxidative damage underlies multiple complex I losses in fungi.</title>
        <authorList>
            <person name="Schikora-Tamarit M.A."/>
            <person name="Marcet-Houben M."/>
            <person name="Nosek J."/>
            <person name="Gabaldon T."/>
        </authorList>
    </citation>
    <scope>NUCLEOTIDE SEQUENCE</scope>
    <source>
        <strain evidence="1">CBS6075</strain>
    </source>
</reference>
<evidence type="ECO:0000313" key="2">
    <source>
        <dbReference type="Proteomes" id="UP000769157"/>
    </source>
</evidence>
<name>A0A9P8T242_9ASCO</name>
<dbReference type="RefSeq" id="XP_046059674.1">
    <property type="nucleotide sequence ID" value="XM_046207061.1"/>
</dbReference>
<comment type="caution">
    <text evidence="1">The sequence shown here is derived from an EMBL/GenBank/DDBJ whole genome shotgun (WGS) entry which is preliminary data.</text>
</comment>
<sequence length="332" mass="35792">MFLLGDDALGLLLQSDWRLRQNGVAYFYSYLTSLISQDGLEQRAGFGADLAAGVQVGGEHRDRRVAVPVVDDGELARKSEISRKVDLHGAALDRGLFQVLCRSVVFHAVRQTVRAREPCVFPGQTGAVGVDVGACRWEVDVQAVRWWQQLVGVSLGLEQSVDQLHGVFRVDVWSMVRVVGGSFGSGDDKVSFSEVVTLVRTAKNNVHSEVVEIGWDDVIKTHGDTCGWRPVKVPHVQVVFLVAPGWGAQSRVVEHGRGGEVGGFWNDESSTVTGVLSGRGHHNNVVAGGFEVSVESSDVGCCPSIVVGDEDVFGGGSNERGCESEKSSKLHE</sequence>
<dbReference type="EMBL" id="JAEUBE010000378">
    <property type="protein sequence ID" value="KAH3662585.1"/>
    <property type="molecule type" value="Genomic_DNA"/>
</dbReference>
<organism evidence="1 2">
    <name type="scientific">Ogataea philodendri</name>
    <dbReference type="NCBI Taxonomy" id="1378263"/>
    <lineage>
        <taxon>Eukaryota</taxon>
        <taxon>Fungi</taxon>
        <taxon>Dikarya</taxon>
        <taxon>Ascomycota</taxon>
        <taxon>Saccharomycotina</taxon>
        <taxon>Pichiomycetes</taxon>
        <taxon>Pichiales</taxon>
        <taxon>Pichiaceae</taxon>
        <taxon>Ogataea</taxon>
    </lineage>
</organism>
<dbReference type="Proteomes" id="UP000769157">
    <property type="component" value="Unassembled WGS sequence"/>
</dbReference>
<keyword evidence="2" id="KW-1185">Reference proteome</keyword>
<dbReference type="GeneID" id="70237801"/>
<reference evidence="1" key="2">
    <citation type="submission" date="2021-01" db="EMBL/GenBank/DDBJ databases">
        <authorList>
            <person name="Schikora-Tamarit M.A."/>
        </authorList>
    </citation>
    <scope>NUCLEOTIDE SEQUENCE</scope>
    <source>
        <strain evidence="1">CBS6075</strain>
    </source>
</reference>
<accession>A0A9P8T242</accession>